<dbReference type="EMBL" id="BJWL01000283">
    <property type="protein sequence ID" value="GFS37564.1"/>
    <property type="molecule type" value="Genomic_DNA"/>
</dbReference>
<dbReference type="InterPro" id="IPR040442">
    <property type="entry name" value="Pyrv_kinase-like_dom_sf"/>
</dbReference>
<dbReference type="Pfam" id="PF13714">
    <property type="entry name" value="PEP_mutase"/>
    <property type="match status" value="1"/>
</dbReference>
<dbReference type="InterPro" id="IPR015813">
    <property type="entry name" value="Pyrv/PenolPyrv_kinase-like_dom"/>
</dbReference>
<dbReference type="InterPro" id="IPR039556">
    <property type="entry name" value="ICL/PEPM"/>
</dbReference>
<name>A0A7J0DN42_9ERIC</name>
<sequence length="291" mass="31104">MMMAKGTESADGTARRQTRIHRLIEDQGVVLIPGCHDALSAAIVEKTGFSAGIISGSALSASLLGKPDIGLLTQPEMAETTRLICAAAPDIPFIADADTGGGNALNVQRTVKDLIAAGAAGCFLEVIPADEHAAKIAAAREVIGDSDFFLVARTDARSTHGLAEAISRANFYLEAGADAIFVAGPRSDEDLKEIGIKINGLKACTMLEGGITPLHTPEELKEMGFHLVVYPFTSIYASARGMIDMLKTLKESGTTRDHLNKVTTFEEFNQLLDVKSCLEFEKRYSSFKKDV</sequence>
<evidence type="ECO:0000313" key="1">
    <source>
        <dbReference type="EMBL" id="GFS37564.1"/>
    </source>
</evidence>
<dbReference type="PANTHER" id="PTHR42905:SF5">
    <property type="entry name" value="CARBOXYVINYL-CARBOXYPHOSPHONATE PHOSPHORYLMUTASE, CHLOROPLASTIC"/>
    <property type="match status" value="1"/>
</dbReference>
<dbReference type="PANTHER" id="PTHR42905">
    <property type="entry name" value="PHOSPHOENOLPYRUVATE CARBOXYLASE"/>
    <property type="match status" value="1"/>
</dbReference>
<gene>
    <name evidence="1" type="ORF">Acr_00g0052750</name>
</gene>
<dbReference type="CDD" id="cd00377">
    <property type="entry name" value="ICL_PEPM"/>
    <property type="match status" value="1"/>
</dbReference>
<dbReference type="Gene3D" id="3.20.20.60">
    <property type="entry name" value="Phosphoenolpyruvate-binding domains"/>
    <property type="match status" value="1"/>
</dbReference>
<protein>
    <submittedName>
        <fullName evidence="1">Phosphoenolpyruvate carboxylase family protein</fullName>
    </submittedName>
</protein>
<dbReference type="AlphaFoldDB" id="A0A7J0DN42"/>
<keyword evidence="1" id="KW-0670">Pyruvate</keyword>
<dbReference type="SUPFAM" id="SSF51621">
    <property type="entry name" value="Phosphoenolpyruvate/pyruvate domain"/>
    <property type="match status" value="1"/>
</dbReference>
<dbReference type="OrthoDB" id="429143at2759"/>
<comment type="caution">
    <text evidence="1">The sequence shown here is derived from an EMBL/GenBank/DDBJ whole genome shotgun (WGS) entry which is preliminary data.</text>
</comment>
<reference evidence="2" key="1">
    <citation type="submission" date="2019-07" db="EMBL/GenBank/DDBJ databases">
        <title>De Novo Assembly of kiwifruit Actinidia rufa.</title>
        <authorList>
            <person name="Sugita-Konishi S."/>
            <person name="Sato K."/>
            <person name="Mori E."/>
            <person name="Abe Y."/>
            <person name="Kisaki G."/>
            <person name="Hamano K."/>
            <person name="Suezawa K."/>
            <person name="Otani M."/>
            <person name="Fukuda T."/>
            <person name="Manabe T."/>
            <person name="Gomi K."/>
            <person name="Tabuchi M."/>
            <person name="Akimitsu K."/>
            <person name="Kataoka I."/>
        </authorList>
    </citation>
    <scope>NUCLEOTIDE SEQUENCE [LARGE SCALE GENOMIC DNA]</scope>
    <source>
        <strain evidence="2">cv. Fuchu</strain>
    </source>
</reference>
<keyword evidence="2" id="KW-1185">Reference proteome</keyword>
<dbReference type="GO" id="GO:0016833">
    <property type="term" value="F:oxo-acid-lyase activity"/>
    <property type="evidence" value="ECO:0007669"/>
    <property type="project" value="UniProtKB-ARBA"/>
</dbReference>
<evidence type="ECO:0000313" key="2">
    <source>
        <dbReference type="Proteomes" id="UP000585474"/>
    </source>
</evidence>
<organism evidence="1 2">
    <name type="scientific">Actinidia rufa</name>
    <dbReference type="NCBI Taxonomy" id="165716"/>
    <lineage>
        <taxon>Eukaryota</taxon>
        <taxon>Viridiplantae</taxon>
        <taxon>Streptophyta</taxon>
        <taxon>Embryophyta</taxon>
        <taxon>Tracheophyta</taxon>
        <taxon>Spermatophyta</taxon>
        <taxon>Magnoliopsida</taxon>
        <taxon>eudicotyledons</taxon>
        <taxon>Gunneridae</taxon>
        <taxon>Pentapetalae</taxon>
        <taxon>asterids</taxon>
        <taxon>Ericales</taxon>
        <taxon>Actinidiaceae</taxon>
        <taxon>Actinidia</taxon>
    </lineage>
</organism>
<dbReference type="Proteomes" id="UP000585474">
    <property type="component" value="Unassembled WGS sequence"/>
</dbReference>
<accession>A0A7J0DN42</accession>
<proteinExistence type="predicted"/>